<dbReference type="AlphaFoldDB" id="A0AAV5WUY3"/>
<name>A0AAV5WUY3_9BILA</name>
<gene>
    <name evidence="1" type="ORF">PFISCL1PPCAC_25711</name>
    <name evidence="2" type="ORF">PFISCL1PPCAC_25714</name>
    <name evidence="3" type="ORF">PFISCL1PPCAC_25717</name>
</gene>
<keyword evidence="4" id="KW-1185">Reference proteome</keyword>
<evidence type="ECO:0000313" key="2">
    <source>
        <dbReference type="EMBL" id="GMT34417.1"/>
    </source>
</evidence>
<evidence type="ECO:0000313" key="1">
    <source>
        <dbReference type="EMBL" id="GMT34414.1"/>
    </source>
</evidence>
<dbReference type="EMBL" id="BTSY01000006">
    <property type="protein sequence ID" value="GMT34420.1"/>
    <property type="molecule type" value="Genomic_DNA"/>
</dbReference>
<accession>A0AAV5WUY3</accession>
<feature type="non-terminal residue" evidence="3">
    <location>
        <position position="99"/>
    </location>
</feature>
<reference evidence="3" key="1">
    <citation type="submission" date="2023-10" db="EMBL/GenBank/DDBJ databases">
        <title>Genome assembly of Pristionchus species.</title>
        <authorList>
            <person name="Yoshida K."/>
            <person name="Sommer R.J."/>
        </authorList>
    </citation>
    <scope>NUCLEOTIDE SEQUENCE</scope>
    <source>
        <strain evidence="3">RS5133</strain>
    </source>
</reference>
<organism evidence="3 4">
    <name type="scientific">Pristionchus fissidentatus</name>
    <dbReference type="NCBI Taxonomy" id="1538716"/>
    <lineage>
        <taxon>Eukaryota</taxon>
        <taxon>Metazoa</taxon>
        <taxon>Ecdysozoa</taxon>
        <taxon>Nematoda</taxon>
        <taxon>Chromadorea</taxon>
        <taxon>Rhabditida</taxon>
        <taxon>Rhabditina</taxon>
        <taxon>Diplogasteromorpha</taxon>
        <taxon>Diplogasteroidea</taxon>
        <taxon>Neodiplogasteridae</taxon>
        <taxon>Pristionchus</taxon>
    </lineage>
</organism>
<proteinExistence type="predicted"/>
<feature type="non-terminal residue" evidence="3">
    <location>
        <position position="1"/>
    </location>
</feature>
<dbReference type="Proteomes" id="UP001432322">
    <property type="component" value="Unassembled WGS sequence"/>
</dbReference>
<comment type="caution">
    <text evidence="3">The sequence shown here is derived from an EMBL/GenBank/DDBJ whole genome shotgun (WGS) entry which is preliminary data.</text>
</comment>
<dbReference type="EMBL" id="BTSY01000006">
    <property type="protein sequence ID" value="GMT34417.1"/>
    <property type="molecule type" value="Genomic_DNA"/>
</dbReference>
<protein>
    <submittedName>
        <fullName evidence="3">Uncharacterized protein</fullName>
    </submittedName>
</protein>
<dbReference type="EMBL" id="BTSY01000006">
    <property type="protein sequence ID" value="GMT34414.1"/>
    <property type="molecule type" value="Genomic_DNA"/>
</dbReference>
<sequence length="99" mass="11734">NEKRDEFMDKAMFILISYGQQHEAKRLENAYAHRTLDNMKLKELPASSRFRKIESDQQLFEKALSEEEKCLIKWLSARMDKKELRNVKGVIGHQAKRPL</sequence>
<evidence type="ECO:0000313" key="4">
    <source>
        <dbReference type="Proteomes" id="UP001432322"/>
    </source>
</evidence>
<evidence type="ECO:0000313" key="3">
    <source>
        <dbReference type="EMBL" id="GMT34420.1"/>
    </source>
</evidence>